<keyword evidence="1" id="KW-0472">Membrane</keyword>
<dbReference type="InterPro" id="IPR036259">
    <property type="entry name" value="MFS_trans_sf"/>
</dbReference>
<reference evidence="2" key="1">
    <citation type="journal article" date="2022" name="Nat. Microbiol.">
        <title>Unique mobile elements and scalable gene flow at the prokaryote-eukaryote boundary revealed by circularized Asgard archaea genomes.</title>
        <authorList>
            <person name="Wu F."/>
            <person name="Speth D.R."/>
            <person name="Philosof A."/>
            <person name="Cremiere A."/>
            <person name="Narayanan A."/>
            <person name="Barco R.A."/>
            <person name="Connon S.A."/>
            <person name="Amend J.P."/>
            <person name="Antoshechkin I.A."/>
            <person name="Orphan V.J."/>
        </authorList>
    </citation>
    <scope>NUCLEOTIDE SEQUENCE</scope>
    <source>
        <strain evidence="2">PR6</strain>
    </source>
</reference>
<feature type="transmembrane region" description="Helical" evidence="1">
    <location>
        <begin position="80"/>
        <end position="103"/>
    </location>
</feature>
<keyword evidence="1" id="KW-1133">Transmembrane helix</keyword>
<dbReference type="Pfam" id="PF13347">
    <property type="entry name" value="MFS_2"/>
    <property type="match status" value="1"/>
</dbReference>
<accession>A0A9Y1BSW5</accession>
<dbReference type="Proteomes" id="UP001200513">
    <property type="component" value="Chromosome"/>
</dbReference>
<dbReference type="Gene3D" id="1.20.1250.20">
    <property type="entry name" value="MFS general substrate transporter like domains"/>
    <property type="match status" value="1"/>
</dbReference>
<feature type="transmembrane region" description="Helical" evidence="1">
    <location>
        <begin position="12"/>
        <end position="33"/>
    </location>
</feature>
<keyword evidence="1" id="KW-0812">Transmembrane</keyword>
<name>A0A9Y1BSW5_9ARCH</name>
<sequence length="113" mass="12725">MYLTKKQKVSYGACRFGTSIFMNMSSLATVWIYNNHFALNQTWNSIGNAVGKIVIAFSGFLFGYISDILPSNMKLGKRKFFIWTGAPALVLSFVMLFIPHLFIPLNSQIAVFT</sequence>
<dbReference type="SUPFAM" id="SSF103473">
    <property type="entry name" value="MFS general substrate transporter"/>
    <property type="match status" value="1"/>
</dbReference>
<organism evidence="2">
    <name type="scientific">Candidatus Heimdallarchaeum endolithica</name>
    <dbReference type="NCBI Taxonomy" id="2876572"/>
    <lineage>
        <taxon>Archaea</taxon>
        <taxon>Promethearchaeati</taxon>
        <taxon>Candidatus Heimdallarchaeota</taxon>
        <taxon>Candidatus Heimdallarchaeia (ex Rinke et al. 2021) (nom. nud.)</taxon>
        <taxon>Candidatus Heimdallarchaeales</taxon>
        <taxon>Candidatus Heimdallarchaeaceae</taxon>
        <taxon>Candidatus Heimdallarchaeum</taxon>
    </lineage>
</organism>
<feature type="transmembrane region" description="Helical" evidence="1">
    <location>
        <begin position="45"/>
        <end position="68"/>
    </location>
</feature>
<evidence type="ECO:0000256" key="1">
    <source>
        <dbReference type="SAM" id="Phobius"/>
    </source>
</evidence>
<gene>
    <name evidence="2" type="ORF">K9W46_04955</name>
</gene>
<evidence type="ECO:0000313" key="2">
    <source>
        <dbReference type="EMBL" id="UJG44529.1"/>
    </source>
</evidence>
<dbReference type="AlphaFoldDB" id="A0A9Y1BSW5"/>
<protein>
    <submittedName>
        <fullName evidence="2">MFS transporter</fullName>
    </submittedName>
</protein>
<dbReference type="EMBL" id="CP084167">
    <property type="protein sequence ID" value="UJG44529.1"/>
    <property type="molecule type" value="Genomic_DNA"/>
</dbReference>
<proteinExistence type="predicted"/>